<accession>A0A0B5EU20</accession>
<evidence type="ECO:0000313" key="2">
    <source>
        <dbReference type="EMBL" id="AJE82216.1"/>
    </source>
</evidence>
<protein>
    <submittedName>
        <fullName evidence="2">Uncharacterized protein</fullName>
    </submittedName>
</protein>
<evidence type="ECO:0000313" key="3">
    <source>
        <dbReference type="Proteomes" id="UP000031523"/>
    </source>
</evidence>
<sequence length="39" mass="4174">MSTRSDRHGPAGGRHSAYVRTAPTRSPSTHPATTEEGRP</sequence>
<proteinExistence type="predicted"/>
<feature type="compositionally biased region" description="Polar residues" evidence="1">
    <location>
        <begin position="23"/>
        <end position="32"/>
    </location>
</feature>
<name>A0A0B5EU20_STRA4</name>
<reference evidence="2 3" key="1">
    <citation type="submission" date="2015-01" db="EMBL/GenBank/DDBJ databases">
        <title>Enhanced salinomycin production by adjusting the supply of polyketide extender units in Streptomyce albus DSM 41398.</title>
        <authorList>
            <person name="Lu C."/>
        </authorList>
    </citation>
    <scope>NUCLEOTIDE SEQUENCE [LARGE SCALE GENOMIC DNA]</scope>
    <source>
        <strain evidence="3">ATCC 21838 / DSM 41398 / FERM P-419 / JCM 4703 / NBRC 107858</strain>
    </source>
</reference>
<dbReference type="Proteomes" id="UP000031523">
    <property type="component" value="Chromosome"/>
</dbReference>
<gene>
    <name evidence="2" type="ORF">SLNWT_1840</name>
</gene>
<organism evidence="2 3">
    <name type="scientific">Streptomyces albus (strain ATCC 21838 / DSM 41398 / FERM P-419 / JCM 4703 / NBRC 107858)</name>
    <dbReference type="NCBI Taxonomy" id="1081613"/>
    <lineage>
        <taxon>Bacteria</taxon>
        <taxon>Bacillati</taxon>
        <taxon>Actinomycetota</taxon>
        <taxon>Actinomycetes</taxon>
        <taxon>Kitasatosporales</taxon>
        <taxon>Streptomycetaceae</taxon>
        <taxon>Streptomyces</taxon>
    </lineage>
</organism>
<feature type="region of interest" description="Disordered" evidence="1">
    <location>
        <begin position="1"/>
        <end position="39"/>
    </location>
</feature>
<dbReference type="KEGG" id="sals:SLNWT_1840"/>
<dbReference type="AlphaFoldDB" id="A0A0B5EU20"/>
<dbReference type="EMBL" id="CP010519">
    <property type="protein sequence ID" value="AJE82216.1"/>
    <property type="molecule type" value="Genomic_DNA"/>
</dbReference>
<keyword evidence="3" id="KW-1185">Reference proteome</keyword>
<evidence type="ECO:0000256" key="1">
    <source>
        <dbReference type="SAM" id="MobiDB-lite"/>
    </source>
</evidence>